<dbReference type="RefSeq" id="WP_055740512.1">
    <property type="nucleotide sequence ID" value="NZ_JAAIWL010000003.1"/>
</dbReference>
<evidence type="ECO:0000313" key="14">
    <source>
        <dbReference type="EMBL" id="KQL54730.1"/>
    </source>
</evidence>
<evidence type="ECO:0000256" key="7">
    <source>
        <dbReference type="ARBA" id="ARBA00022857"/>
    </source>
</evidence>
<sequence length="297" mass="33271">MKIAIIGAGSIGLLFGGYLGKKNTITMMVRNKEQSYHLATEGITVVKEDVNFTTAVNTHVLGDTLGDMDLVIVAVKQYHLSGIKPILNSLKRNIPLLFLQNGMGHIEMLQELNSETILVGSVEHGALKINENTVKHNGIGQTNFALFRGEYSNAESLVSEEIPSFPFSYHLHWEEVLVKKLMINAIINPLTAVLKVQNGQLITNSYFYTLLKEYFYELHSVFSFMDKQLVFNEIMKVCRNTSENKSSMLNDILHNRQTEIDAILGYIIGRAKSEKIQVPITRTLFQMVKGMEGGSGE</sequence>
<comment type="similarity">
    <text evidence="3 11">Belongs to the ketopantoate reductase family.</text>
</comment>
<reference evidence="14 15" key="1">
    <citation type="submission" date="2015-09" db="EMBL/GenBank/DDBJ databases">
        <title>Genome sequencing project for genomic taxonomy and phylogenomics of Bacillus-like bacteria.</title>
        <authorList>
            <person name="Liu B."/>
            <person name="Wang J."/>
            <person name="Zhu Y."/>
            <person name="Liu G."/>
            <person name="Chen Q."/>
            <person name="Chen Z."/>
            <person name="Lan J."/>
            <person name="Che J."/>
            <person name="Ge C."/>
            <person name="Shi H."/>
            <person name="Pan Z."/>
            <person name="Liu X."/>
        </authorList>
    </citation>
    <scope>NUCLEOTIDE SEQUENCE [LARGE SCALE GENOMIC DNA]</scope>
    <source>
        <strain evidence="14 15">LMG 18435</strain>
    </source>
</reference>
<keyword evidence="6 11" id="KW-0566">Pantothenate biosynthesis</keyword>
<dbReference type="STRING" id="157838.AN964_15270"/>
<dbReference type="EC" id="1.1.1.169" evidence="4 11"/>
<keyword evidence="8 11" id="KW-0560">Oxidoreductase</keyword>
<dbReference type="GO" id="GO:0015940">
    <property type="term" value="P:pantothenate biosynthetic process"/>
    <property type="evidence" value="ECO:0007669"/>
    <property type="project" value="UniProtKB-UniPathway"/>
</dbReference>
<dbReference type="Pfam" id="PF02558">
    <property type="entry name" value="ApbA"/>
    <property type="match status" value="1"/>
</dbReference>
<evidence type="ECO:0000256" key="3">
    <source>
        <dbReference type="ARBA" id="ARBA00007870"/>
    </source>
</evidence>
<dbReference type="Proteomes" id="UP000051888">
    <property type="component" value="Unassembled WGS sequence"/>
</dbReference>
<dbReference type="SUPFAM" id="SSF51735">
    <property type="entry name" value="NAD(P)-binding Rossmann-fold domains"/>
    <property type="match status" value="1"/>
</dbReference>
<gene>
    <name evidence="14" type="ORF">AN964_15270</name>
</gene>
<dbReference type="NCBIfam" id="NF005093">
    <property type="entry name" value="PRK06522.2-4"/>
    <property type="match status" value="1"/>
</dbReference>
<dbReference type="SUPFAM" id="SSF48179">
    <property type="entry name" value="6-phosphogluconate dehydrogenase C-terminal domain-like"/>
    <property type="match status" value="1"/>
</dbReference>
<comment type="catalytic activity">
    <reaction evidence="10 11">
        <text>(R)-pantoate + NADP(+) = 2-dehydropantoate + NADPH + H(+)</text>
        <dbReference type="Rhea" id="RHEA:16233"/>
        <dbReference type="ChEBI" id="CHEBI:11561"/>
        <dbReference type="ChEBI" id="CHEBI:15378"/>
        <dbReference type="ChEBI" id="CHEBI:15980"/>
        <dbReference type="ChEBI" id="CHEBI:57783"/>
        <dbReference type="ChEBI" id="CHEBI:58349"/>
        <dbReference type="EC" id="1.1.1.169"/>
    </reaction>
</comment>
<dbReference type="OrthoDB" id="9800163at2"/>
<dbReference type="Gene3D" id="3.40.50.720">
    <property type="entry name" value="NAD(P)-binding Rossmann-like Domain"/>
    <property type="match status" value="1"/>
</dbReference>
<keyword evidence="15" id="KW-1185">Reference proteome</keyword>
<dbReference type="AlphaFoldDB" id="A0A0Q3WTT7"/>
<dbReference type="InterPro" id="IPR013752">
    <property type="entry name" value="KPA_reductase"/>
</dbReference>
<dbReference type="InterPro" id="IPR050838">
    <property type="entry name" value="Ketopantoate_reductase"/>
</dbReference>
<evidence type="ECO:0000256" key="5">
    <source>
        <dbReference type="ARBA" id="ARBA00019465"/>
    </source>
</evidence>
<dbReference type="InterPro" id="IPR008927">
    <property type="entry name" value="6-PGluconate_DH-like_C_sf"/>
</dbReference>
<proteinExistence type="inferred from homology"/>
<dbReference type="PATRIC" id="fig|157838.3.peg.3381"/>
<dbReference type="InterPro" id="IPR003710">
    <property type="entry name" value="ApbA"/>
</dbReference>
<evidence type="ECO:0000259" key="12">
    <source>
        <dbReference type="Pfam" id="PF02558"/>
    </source>
</evidence>
<evidence type="ECO:0000256" key="6">
    <source>
        <dbReference type="ARBA" id="ARBA00022655"/>
    </source>
</evidence>
<organism evidence="14 15">
    <name type="scientific">Heyndrickxia shackletonii</name>
    <dbReference type="NCBI Taxonomy" id="157838"/>
    <lineage>
        <taxon>Bacteria</taxon>
        <taxon>Bacillati</taxon>
        <taxon>Bacillota</taxon>
        <taxon>Bacilli</taxon>
        <taxon>Bacillales</taxon>
        <taxon>Bacillaceae</taxon>
        <taxon>Heyndrickxia</taxon>
    </lineage>
</organism>
<dbReference type="NCBIfam" id="TIGR00745">
    <property type="entry name" value="apbA_panE"/>
    <property type="match status" value="1"/>
</dbReference>
<keyword evidence="7 11" id="KW-0521">NADP</keyword>
<dbReference type="GO" id="GO:0005737">
    <property type="term" value="C:cytoplasm"/>
    <property type="evidence" value="ECO:0007669"/>
    <property type="project" value="TreeGrafter"/>
</dbReference>
<dbReference type="EMBL" id="LJJC01000004">
    <property type="protein sequence ID" value="KQL54730.1"/>
    <property type="molecule type" value="Genomic_DNA"/>
</dbReference>
<comment type="function">
    <text evidence="1 11">Catalyzes the NADPH-dependent reduction of ketopantoate into pantoic acid.</text>
</comment>
<dbReference type="InterPro" id="IPR036291">
    <property type="entry name" value="NAD(P)-bd_dom_sf"/>
</dbReference>
<evidence type="ECO:0000259" key="13">
    <source>
        <dbReference type="Pfam" id="PF08546"/>
    </source>
</evidence>
<accession>A0A0Q3WTT7</accession>
<dbReference type="Gene3D" id="1.10.1040.10">
    <property type="entry name" value="N-(1-d-carboxylethyl)-l-norvaline Dehydrogenase, domain 2"/>
    <property type="match status" value="1"/>
</dbReference>
<evidence type="ECO:0000256" key="2">
    <source>
        <dbReference type="ARBA" id="ARBA00004994"/>
    </source>
</evidence>
<dbReference type="InterPro" id="IPR013332">
    <property type="entry name" value="KPR_N"/>
</dbReference>
<evidence type="ECO:0000313" key="15">
    <source>
        <dbReference type="Proteomes" id="UP000051888"/>
    </source>
</evidence>
<evidence type="ECO:0000256" key="11">
    <source>
        <dbReference type="RuleBase" id="RU362068"/>
    </source>
</evidence>
<comment type="pathway">
    <text evidence="2 11">Cofactor biosynthesis; (R)-pantothenate biosynthesis; (R)-pantoate from 3-methyl-2-oxobutanoate: step 2/2.</text>
</comment>
<dbReference type="UniPathway" id="UPA00028">
    <property type="reaction ID" value="UER00004"/>
</dbReference>
<feature type="domain" description="Ketopantoate reductase N-terminal" evidence="12">
    <location>
        <begin position="3"/>
        <end position="147"/>
    </location>
</feature>
<evidence type="ECO:0000256" key="8">
    <source>
        <dbReference type="ARBA" id="ARBA00023002"/>
    </source>
</evidence>
<dbReference type="GO" id="GO:0050661">
    <property type="term" value="F:NADP binding"/>
    <property type="evidence" value="ECO:0007669"/>
    <property type="project" value="TreeGrafter"/>
</dbReference>
<protein>
    <recommendedName>
        <fullName evidence="5 11">2-dehydropantoate 2-reductase</fullName>
        <ecNumber evidence="4 11">1.1.1.169</ecNumber>
    </recommendedName>
    <alternativeName>
        <fullName evidence="9 11">Ketopantoate reductase</fullName>
    </alternativeName>
</protein>
<evidence type="ECO:0000256" key="9">
    <source>
        <dbReference type="ARBA" id="ARBA00032024"/>
    </source>
</evidence>
<evidence type="ECO:0000256" key="4">
    <source>
        <dbReference type="ARBA" id="ARBA00013014"/>
    </source>
</evidence>
<dbReference type="PANTHER" id="PTHR43765">
    <property type="entry name" value="2-DEHYDROPANTOATE 2-REDUCTASE-RELATED"/>
    <property type="match status" value="1"/>
</dbReference>
<evidence type="ECO:0000256" key="10">
    <source>
        <dbReference type="ARBA" id="ARBA00048793"/>
    </source>
</evidence>
<dbReference type="GO" id="GO:0008677">
    <property type="term" value="F:2-dehydropantoate 2-reductase activity"/>
    <property type="evidence" value="ECO:0007669"/>
    <property type="project" value="UniProtKB-EC"/>
</dbReference>
<name>A0A0Q3WTT7_9BACI</name>
<dbReference type="Pfam" id="PF08546">
    <property type="entry name" value="ApbA_C"/>
    <property type="match status" value="1"/>
</dbReference>
<dbReference type="PANTHER" id="PTHR43765:SF2">
    <property type="entry name" value="2-DEHYDROPANTOATE 2-REDUCTASE"/>
    <property type="match status" value="1"/>
</dbReference>
<evidence type="ECO:0000256" key="1">
    <source>
        <dbReference type="ARBA" id="ARBA00002919"/>
    </source>
</evidence>
<feature type="domain" description="Ketopantoate reductase C-terminal" evidence="13">
    <location>
        <begin position="175"/>
        <end position="292"/>
    </location>
</feature>
<comment type="caution">
    <text evidence="14">The sequence shown here is derived from an EMBL/GenBank/DDBJ whole genome shotgun (WGS) entry which is preliminary data.</text>
</comment>
<dbReference type="InterPro" id="IPR013328">
    <property type="entry name" value="6PGD_dom2"/>
</dbReference>